<evidence type="ECO:0000256" key="2">
    <source>
        <dbReference type="ARBA" id="ARBA00022472"/>
    </source>
</evidence>
<dbReference type="FunFam" id="1.25.70.10:FF:000001">
    <property type="entry name" value="Mitochondrial transcription termination factor-like"/>
    <property type="match status" value="1"/>
</dbReference>
<dbReference type="InterPro" id="IPR038538">
    <property type="entry name" value="MTERF_sf"/>
</dbReference>
<protein>
    <submittedName>
        <fullName evidence="4">Uncharacterized protein</fullName>
    </submittedName>
</protein>
<evidence type="ECO:0000313" key="4">
    <source>
        <dbReference type="EMBL" id="KAK9166568.1"/>
    </source>
</evidence>
<sequence length="392" mass="44938">MRIRTLSSSLSTISPSCHLLFFIKQTTTLPFSSLTSPPTTSANPTPFTKDYLIRTFGFTESRSSSLFDRFHIVERAQTPDLLLQTLRQFGFSEDHIRATVRNTPQILFCEDDAVLKPKLRFFQQLGLIGSDLGLFISKNSTLLTHSLDRRLAPSIDIVKGVLAPNGGDCDTNDLFSVLRRCKWIIAKDPKLRLLPNISFLQSCGIVGSQLSTLLKRRPILFAQKESRLRDLVRKVEDMGFSVDSRMFVHGLFTLSCIGPETLERKFKVFEDYGFSREEIAEMFRTTPSLPRTSEEKLKLGIEFFMDVVGYNRTVLVHKPKILMYSLEKRLIPRHRVFVILRSKNLLKTMKKVPSFISVVELSEDAFLDRFISRFLDCAEELLVIYKDDFSNL</sequence>
<keyword evidence="5" id="KW-1185">Reference proteome</keyword>
<dbReference type="PANTHER" id="PTHR13068:SF173">
    <property type="entry name" value="EMB|CAB62602.1"/>
    <property type="match status" value="1"/>
</dbReference>
<gene>
    <name evidence="4" type="ORF">Scep_001759</name>
</gene>
<dbReference type="Proteomes" id="UP001419268">
    <property type="component" value="Unassembled WGS sequence"/>
</dbReference>
<keyword evidence="2" id="KW-0805">Transcription regulation</keyword>
<dbReference type="EMBL" id="JBBNAG010000001">
    <property type="protein sequence ID" value="KAK9166568.1"/>
    <property type="molecule type" value="Genomic_DNA"/>
</dbReference>
<reference evidence="4 5" key="1">
    <citation type="submission" date="2024-01" db="EMBL/GenBank/DDBJ databases">
        <title>Genome assemblies of Stephania.</title>
        <authorList>
            <person name="Yang L."/>
        </authorList>
    </citation>
    <scope>NUCLEOTIDE SEQUENCE [LARGE SCALE GENOMIC DNA]</scope>
    <source>
        <strain evidence="4">JXDWG</strain>
        <tissue evidence="4">Leaf</tissue>
    </source>
</reference>
<comment type="caution">
    <text evidence="4">The sequence shown here is derived from an EMBL/GenBank/DDBJ whole genome shotgun (WGS) entry which is preliminary data.</text>
</comment>
<dbReference type="GO" id="GO:0006353">
    <property type="term" value="P:DNA-templated transcription termination"/>
    <property type="evidence" value="ECO:0007669"/>
    <property type="project" value="UniProtKB-KW"/>
</dbReference>
<dbReference type="GO" id="GO:0003676">
    <property type="term" value="F:nucleic acid binding"/>
    <property type="evidence" value="ECO:0007669"/>
    <property type="project" value="InterPro"/>
</dbReference>
<evidence type="ECO:0000256" key="1">
    <source>
        <dbReference type="ARBA" id="ARBA00007692"/>
    </source>
</evidence>
<keyword evidence="3" id="KW-0809">Transit peptide</keyword>
<dbReference type="Pfam" id="PF02536">
    <property type="entry name" value="mTERF"/>
    <property type="match status" value="2"/>
</dbReference>
<dbReference type="Gene3D" id="1.25.70.10">
    <property type="entry name" value="Transcription termination factor 3, mitochondrial"/>
    <property type="match status" value="2"/>
</dbReference>
<keyword evidence="2" id="KW-0804">Transcription</keyword>
<evidence type="ECO:0000256" key="3">
    <source>
        <dbReference type="ARBA" id="ARBA00022946"/>
    </source>
</evidence>
<evidence type="ECO:0000313" key="5">
    <source>
        <dbReference type="Proteomes" id="UP001419268"/>
    </source>
</evidence>
<comment type="similarity">
    <text evidence="1">Belongs to the mTERF family.</text>
</comment>
<dbReference type="AlphaFoldDB" id="A0AAP0Q4A2"/>
<dbReference type="InterPro" id="IPR003690">
    <property type="entry name" value="MTERF"/>
</dbReference>
<accession>A0AAP0Q4A2</accession>
<name>A0AAP0Q4A2_9MAGN</name>
<dbReference type="PANTHER" id="PTHR13068">
    <property type="entry name" value="CGI-12 PROTEIN-RELATED"/>
    <property type="match status" value="1"/>
</dbReference>
<dbReference type="SMART" id="SM00733">
    <property type="entry name" value="Mterf"/>
    <property type="match status" value="6"/>
</dbReference>
<proteinExistence type="inferred from homology"/>
<keyword evidence="2" id="KW-0806">Transcription termination</keyword>
<organism evidence="4 5">
    <name type="scientific">Stephania cephalantha</name>
    <dbReference type="NCBI Taxonomy" id="152367"/>
    <lineage>
        <taxon>Eukaryota</taxon>
        <taxon>Viridiplantae</taxon>
        <taxon>Streptophyta</taxon>
        <taxon>Embryophyta</taxon>
        <taxon>Tracheophyta</taxon>
        <taxon>Spermatophyta</taxon>
        <taxon>Magnoliopsida</taxon>
        <taxon>Ranunculales</taxon>
        <taxon>Menispermaceae</taxon>
        <taxon>Menispermoideae</taxon>
        <taxon>Cissampelideae</taxon>
        <taxon>Stephania</taxon>
    </lineage>
</organism>